<dbReference type="Proteomes" id="UP000324853">
    <property type="component" value="Unassembled WGS sequence"/>
</dbReference>
<protein>
    <submittedName>
        <fullName evidence="2">Uncharacterized protein</fullName>
    </submittedName>
</protein>
<comment type="caution">
    <text evidence="2">The sequence shown here is derived from an EMBL/GenBank/DDBJ whole genome shotgun (WGS) entry which is preliminary data.</text>
</comment>
<dbReference type="EMBL" id="VSSR01000021">
    <property type="protein sequence ID" value="TYL84750.1"/>
    <property type="molecule type" value="Genomic_DNA"/>
</dbReference>
<feature type="compositionally biased region" description="Acidic residues" evidence="1">
    <location>
        <begin position="39"/>
        <end position="49"/>
    </location>
</feature>
<keyword evidence="3" id="KW-1185">Reference proteome</keyword>
<dbReference type="RefSeq" id="WP_148751400.1">
    <property type="nucleotide sequence ID" value="NZ_VSSR01000021.1"/>
</dbReference>
<dbReference type="OrthoDB" id="8243615at2"/>
<evidence type="ECO:0000313" key="3">
    <source>
        <dbReference type="Proteomes" id="UP000324853"/>
    </source>
</evidence>
<sequence length="66" mass="7100">MNYSSAAERAIEAANRLLIAAMTFAWTSALSHQHILPPQEEDGDTDDDACLERESSSAPDGAGKQH</sequence>
<gene>
    <name evidence="2" type="ORF">FXB38_13865</name>
</gene>
<reference evidence="2 3" key="1">
    <citation type="submission" date="2019-08" db="EMBL/GenBank/DDBJ databases">
        <title>Bradyrhizobium hipponensis sp. nov., a rhizobium isolated from a Lupinus angustifolius root nodule in Tunisia.</title>
        <authorList>
            <person name="Off K."/>
            <person name="Rejili M."/>
            <person name="Mars M."/>
            <person name="Brachmann A."/>
            <person name="Marin M."/>
        </authorList>
    </citation>
    <scope>NUCLEOTIDE SEQUENCE [LARGE SCALE GENOMIC DNA]</scope>
    <source>
        <strain evidence="2 3">CTAW11</strain>
    </source>
</reference>
<evidence type="ECO:0000313" key="2">
    <source>
        <dbReference type="EMBL" id="TYL84750.1"/>
    </source>
</evidence>
<feature type="region of interest" description="Disordered" evidence="1">
    <location>
        <begin position="35"/>
        <end position="66"/>
    </location>
</feature>
<proteinExistence type="predicted"/>
<dbReference type="AlphaFoldDB" id="A0A5S4WT74"/>
<organism evidence="2 3">
    <name type="scientific">Bradyrhizobium cytisi</name>
    <dbReference type="NCBI Taxonomy" id="515489"/>
    <lineage>
        <taxon>Bacteria</taxon>
        <taxon>Pseudomonadati</taxon>
        <taxon>Pseudomonadota</taxon>
        <taxon>Alphaproteobacteria</taxon>
        <taxon>Hyphomicrobiales</taxon>
        <taxon>Nitrobacteraceae</taxon>
        <taxon>Bradyrhizobium</taxon>
    </lineage>
</organism>
<name>A0A5S4WT74_9BRAD</name>
<evidence type="ECO:0000256" key="1">
    <source>
        <dbReference type="SAM" id="MobiDB-lite"/>
    </source>
</evidence>
<accession>A0A5S4WT74</accession>